<proteinExistence type="predicted"/>
<keyword evidence="1" id="KW-1133">Transmembrane helix</keyword>
<keyword evidence="1" id="KW-0812">Transmembrane</keyword>
<dbReference type="RefSeq" id="WP_324780607.1">
    <property type="nucleotide sequence ID" value="NZ_CP141769.1"/>
</dbReference>
<name>A0ABZ1CMJ0_9PROT</name>
<evidence type="ECO:0000313" key="3">
    <source>
        <dbReference type="EMBL" id="WRS40076.1"/>
    </source>
</evidence>
<keyword evidence="4" id="KW-1185">Reference proteome</keyword>
<protein>
    <submittedName>
        <fullName evidence="3">CopD family protein</fullName>
    </submittedName>
</protein>
<reference evidence="3 4" key="1">
    <citation type="submission" date="2023-12" db="EMBL/GenBank/DDBJ databases">
        <title>Thiobacillus sedimentum sp. nov., a chemolithoautotrophic sulfur-oxidizing bacterium isolated from freshwater sediment.</title>
        <authorList>
            <person name="Luo J."/>
            <person name="Dai C."/>
        </authorList>
    </citation>
    <scope>NUCLEOTIDE SEQUENCE [LARGE SCALE GENOMIC DNA]</scope>
    <source>
        <strain evidence="3 4">SCUT-2</strain>
    </source>
</reference>
<gene>
    <name evidence="3" type="ORF">VA613_04195</name>
</gene>
<evidence type="ECO:0000256" key="1">
    <source>
        <dbReference type="SAM" id="Phobius"/>
    </source>
</evidence>
<feature type="transmembrane region" description="Helical" evidence="1">
    <location>
        <begin position="80"/>
        <end position="104"/>
    </location>
</feature>
<dbReference type="Pfam" id="PF05425">
    <property type="entry name" value="CopD"/>
    <property type="match status" value="1"/>
</dbReference>
<dbReference type="EMBL" id="CP141769">
    <property type="protein sequence ID" value="WRS40076.1"/>
    <property type="molecule type" value="Genomic_DNA"/>
</dbReference>
<feature type="transmembrane region" description="Helical" evidence="1">
    <location>
        <begin position="6"/>
        <end position="26"/>
    </location>
</feature>
<dbReference type="InterPro" id="IPR008457">
    <property type="entry name" value="Cu-R_CopD_dom"/>
</dbReference>
<evidence type="ECO:0000313" key="4">
    <source>
        <dbReference type="Proteomes" id="UP001334732"/>
    </source>
</evidence>
<sequence>MNLTLLLHVLGVVVWVGGMFFAYMALRPVAASVLEPPQRLTLWAGVFGRFFPWVWAAVALILGSGLHMLAKLGGMEAPHYALTMLALGLAMMLIFAHVFFAPYGRLKRAVAGQDWKAGGAALGQIRSLIGINLSLGLLTIAVVFVGRWLLLAS</sequence>
<feature type="domain" description="Copper resistance protein D" evidence="2">
    <location>
        <begin position="45"/>
        <end position="145"/>
    </location>
</feature>
<feature type="transmembrane region" description="Helical" evidence="1">
    <location>
        <begin position="46"/>
        <end position="68"/>
    </location>
</feature>
<evidence type="ECO:0000259" key="2">
    <source>
        <dbReference type="Pfam" id="PF05425"/>
    </source>
</evidence>
<keyword evidence="1" id="KW-0472">Membrane</keyword>
<dbReference type="Proteomes" id="UP001334732">
    <property type="component" value="Chromosome"/>
</dbReference>
<organism evidence="3 4">
    <name type="scientific">Thiobacillus sedimenti</name>
    <dbReference type="NCBI Taxonomy" id="3110231"/>
    <lineage>
        <taxon>Bacteria</taxon>
        <taxon>Pseudomonadati</taxon>
        <taxon>Pseudomonadota</taxon>
        <taxon>Betaproteobacteria</taxon>
        <taxon>Nitrosomonadales</taxon>
        <taxon>Thiobacillaceae</taxon>
        <taxon>Thiobacillus</taxon>
    </lineage>
</organism>
<feature type="transmembrane region" description="Helical" evidence="1">
    <location>
        <begin position="125"/>
        <end position="150"/>
    </location>
</feature>
<accession>A0ABZ1CMJ0</accession>